<dbReference type="GO" id="GO:0005524">
    <property type="term" value="F:ATP binding"/>
    <property type="evidence" value="ECO:0007669"/>
    <property type="project" value="UniProtKB-UniRule"/>
</dbReference>
<dbReference type="KEGG" id="cni:Calni_0043"/>
<evidence type="ECO:0000256" key="4">
    <source>
        <dbReference type="ARBA" id="ARBA00022993"/>
    </source>
</evidence>
<keyword evidence="2 5" id="KW-0547">Nucleotide-binding</keyword>
<dbReference type="NCBIfam" id="TIGR00152">
    <property type="entry name" value="dephospho-CoA kinase"/>
    <property type="match status" value="1"/>
</dbReference>
<evidence type="ECO:0000256" key="2">
    <source>
        <dbReference type="ARBA" id="ARBA00022741"/>
    </source>
</evidence>
<dbReference type="UniPathway" id="UPA00241">
    <property type="reaction ID" value="UER00356"/>
</dbReference>
<name>E4TID4_CALNY</name>
<evidence type="ECO:0000256" key="6">
    <source>
        <dbReference type="NCBIfam" id="TIGR00152"/>
    </source>
</evidence>
<evidence type="ECO:0000256" key="1">
    <source>
        <dbReference type="ARBA" id="ARBA00009018"/>
    </source>
</evidence>
<evidence type="ECO:0000313" key="8">
    <source>
        <dbReference type="Proteomes" id="UP000007039"/>
    </source>
</evidence>
<dbReference type="SUPFAM" id="SSF52540">
    <property type="entry name" value="P-loop containing nucleoside triphosphate hydrolases"/>
    <property type="match status" value="1"/>
</dbReference>
<accession>E4TID4</accession>
<dbReference type="Pfam" id="PF01121">
    <property type="entry name" value="CoaE"/>
    <property type="match status" value="1"/>
</dbReference>
<dbReference type="GO" id="GO:0015937">
    <property type="term" value="P:coenzyme A biosynthetic process"/>
    <property type="evidence" value="ECO:0007669"/>
    <property type="project" value="UniProtKB-UniRule"/>
</dbReference>
<reference evidence="7 8" key="1">
    <citation type="journal article" date="2011" name="Stand. Genomic Sci.">
        <title>Complete genome sequence of Calditerrivibrio nitroreducens type strain (Yu37-1).</title>
        <authorList>
            <person name="Pitluck S."/>
            <person name="Sikorski J."/>
            <person name="Zeytun A."/>
            <person name="Lapidus A."/>
            <person name="Nolan M."/>
            <person name="Lucas S."/>
            <person name="Hammon N."/>
            <person name="Deshpande S."/>
            <person name="Cheng J.F."/>
            <person name="Tapia R."/>
            <person name="Han C."/>
            <person name="Goodwin L."/>
            <person name="Liolios K."/>
            <person name="Pagani I."/>
            <person name="Ivanova N."/>
            <person name="Mavromatis K."/>
            <person name="Pati A."/>
            <person name="Chen A."/>
            <person name="Palaniappan K."/>
            <person name="Hauser L."/>
            <person name="Chang Y.J."/>
            <person name="Jeffries C.D."/>
            <person name="Detter J.C."/>
            <person name="Brambilla E."/>
            <person name="Djao O.D."/>
            <person name="Rohde M."/>
            <person name="Spring S."/>
            <person name="Goker M."/>
            <person name="Woyke T."/>
            <person name="Bristow J."/>
            <person name="Eisen J.A."/>
            <person name="Markowitz V."/>
            <person name="Hugenholtz P."/>
            <person name="Kyrpides N.C."/>
            <person name="Klenk H.P."/>
            <person name="Land M."/>
        </authorList>
    </citation>
    <scope>NUCLEOTIDE SEQUENCE [LARGE SCALE GENOMIC DNA]</scope>
    <source>
        <strain evidence="8">DSM 19672 / NBRC 101217 / Yu37-1</strain>
    </source>
</reference>
<dbReference type="eggNOG" id="COG0237">
    <property type="taxonomic scope" value="Bacteria"/>
</dbReference>
<keyword evidence="5" id="KW-0963">Cytoplasm</keyword>
<dbReference type="OrthoDB" id="9812943at2"/>
<comment type="subcellular location">
    <subcellularLocation>
        <location evidence="5">Cytoplasm</location>
    </subcellularLocation>
</comment>
<dbReference type="RefSeq" id="WP_013450176.1">
    <property type="nucleotide sequence ID" value="NC_014758.1"/>
</dbReference>
<dbReference type="HOGENOM" id="CLU_057180_0_0_0"/>
<evidence type="ECO:0000256" key="3">
    <source>
        <dbReference type="ARBA" id="ARBA00022840"/>
    </source>
</evidence>
<dbReference type="GO" id="GO:0005737">
    <property type="term" value="C:cytoplasm"/>
    <property type="evidence" value="ECO:0007669"/>
    <property type="project" value="UniProtKB-SubCell"/>
</dbReference>
<dbReference type="HAMAP" id="MF_00376">
    <property type="entry name" value="Dephospho_CoA_kinase"/>
    <property type="match status" value="1"/>
</dbReference>
<comment type="catalytic activity">
    <reaction evidence="5">
        <text>3'-dephospho-CoA + ATP = ADP + CoA + H(+)</text>
        <dbReference type="Rhea" id="RHEA:18245"/>
        <dbReference type="ChEBI" id="CHEBI:15378"/>
        <dbReference type="ChEBI" id="CHEBI:30616"/>
        <dbReference type="ChEBI" id="CHEBI:57287"/>
        <dbReference type="ChEBI" id="CHEBI:57328"/>
        <dbReference type="ChEBI" id="CHEBI:456216"/>
        <dbReference type="EC" id="2.7.1.24"/>
    </reaction>
</comment>
<feature type="binding site" evidence="5">
    <location>
        <begin position="14"/>
        <end position="19"/>
    </location>
    <ligand>
        <name>ATP</name>
        <dbReference type="ChEBI" id="CHEBI:30616"/>
    </ligand>
</feature>
<dbReference type="Gene3D" id="3.40.50.300">
    <property type="entry name" value="P-loop containing nucleotide triphosphate hydrolases"/>
    <property type="match status" value="1"/>
</dbReference>
<keyword evidence="4 5" id="KW-0173">Coenzyme A biosynthesis</keyword>
<dbReference type="PROSITE" id="PS51219">
    <property type="entry name" value="DPCK"/>
    <property type="match status" value="1"/>
</dbReference>
<gene>
    <name evidence="5" type="primary">coaE</name>
    <name evidence="7" type="ordered locus">Calni_0043</name>
</gene>
<keyword evidence="5 7" id="KW-0808">Transferase</keyword>
<dbReference type="Proteomes" id="UP000007039">
    <property type="component" value="Chromosome"/>
</dbReference>
<dbReference type="CDD" id="cd02022">
    <property type="entry name" value="DPCK"/>
    <property type="match status" value="1"/>
</dbReference>
<evidence type="ECO:0000313" key="7">
    <source>
        <dbReference type="EMBL" id="ADR17959.1"/>
    </source>
</evidence>
<dbReference type="InterPro" id="IPR027417">
    <property type="entry name" value="P-loop_NTPase"/>
</dbReference>
<dbReference type="EC" id="2.7.1.24" evidence="5 6"/>
<protein>
    <recommendedName>
        <fullName evidence="5 6">Dephospho-CoA kinase</fullName>
        <ecNumber evidence="5 6">2.7.1.24</ecNumber>
    </recommendedName>
    <alternativeName>
        <fullName evidence="5">Dephosphocoenzyme A kinase</fullName>
    </alternativeName>
</protein>
<dbReference type="PANTHER" id="PTHR10695:SF46">
    <property type="entry name" value="BIFUNCTIONAL COENZYME A SYNTHASE-RELATED"/>
    <property type="match status" value="1"/>
</dbReference>
<evidence type="ECO:0000256" key="5">
    <source>
        <dbReference type="HAMAP-Rule" id="MF_00376"/>
    </source>
</evidence>
<organism evidence="7 8">
    <name type="scientific">Calditerrivibrio nitroreducens (strain DSM 19672 / NBRC 101217 / Yu37-1)</name>
    <dbReference type="NCBI Taxonomy" id="768670"/>
    <lineage>
        <taxon>Bacteria</taxon>
        <taxon>Pseudomonadati</taxon>
        <taxon>Deferribacterota</taxon>
        <taxon>Deferribacteres</taxon>
        <taxon>Deferribacterales</taxon>
        <taxon>Calditerrivibrionaceae</taxon>
    </lineage>
</organism>
<comment type="similarity">
    <text evidence="1 5">Belongs to the CoaE family.</text>
</comment>
<sequence length="221" mass="25124" precursor="true">MKKIRYLGLTGGIASGKSTVGRLFEKLGAFVIDADEISRSVMKKGGAAYSDIIGHFGESILDKNGEIDRKKLKEIVFNNPDEKKKLEEITHPKILQYEKQLVSEFKSKNDKDLIITQAALIIEKGTYARFDGVILIYLDEKNQLERLLKRDGIDEALAKKIIDSQMSFDEKLKYATFVIDNSGTIENTEREVRRVFELINKINYCAKHQKAYDINSTGVQK</sequence>
<dbReference type="InterPro" id="IPR001977">
    <property type="entry name" value="Depp_CoAkinase"/>
</dbReference>
<dbReference type="PANTHER" id="PTHR10695">
    <property type="entry name" value="DEPHOSPHO-COA KINASE-RELATED"/>
    <property type="match status" value="1"/>
</dbReference>
<keyword evidence="3 5" id="KW-0067">ATP-binding</keyword>
<dbReference type="STRING" id="768670.Calni_0043"/>
<dbReference type="AlphaFoldDB" id="E4TID4"/>
<comment type="pathway">
    <text evidence="5">Cofactor biosynthesis; coenzyme A biosynthesis; CoA from (R)-pantothenate: step 5/5.</text>
</comment>
<dbReference type="EMBL" id="CP002347">
    <property type="protein sequence ID" value="ADR17959.1"/>
    <property type="molecule type" value="Genomic_DNA"/>
</dbReference>
<proteinExistence type="inferred from homology"/>
<comment type="function">
    <text evidence="5">Catalyzes the phosphorylation of the 3'-hydroxyl group of dephosphocoenzyme A to form coenzyme A.</text>
</comment>
<keyword evidence="5 7" id="KW-0418">Kinase</keyword>
<keyword evidence="8" id="KW-1185">Reference proteome</keyword>
<dbReference type="GO" id="GO:0004140">
    <property type="term" value="F:dephospho-CoA kinase activity"/>
    <property type="evidence" value="ECO:0007669"/>
    <property type="project" value="UniProtKB-UniRule"/>
</dbReference>